<comment type="caution">
    <text evidence="2">The sequence shown here is derived from an EMBL/GenBank/DDBJ whole genome shotgun (WGS) entry which is preliminary data.</text>
</comment>
<organism evidence="2 3">
    <name type="scientific">Clostridium brassicae</name>
    <dbReference type="NCBI Taxonomy" id="2999072"/>
    <lineage>
        <taxon>Bacteria</taxon>
        <taxon>Bacillati</taxon>
        <taxon>Bacillota</taxon>
        <taxon>Clostridia</taxon>
        <taxon>Eubacteriales</taxon>
        <taxon>Clostridiaceae</taxon>
        <taxon>Clostridium</taxon>
    </lineage>
</organism>
<feature type="domain" description="GerMN" evidence="1">
    <location>
        <begin position="263"/>
        <end position="352"/>
    </location>
</feature>
<accession>A0ABT4D8R5</accession>
<evidence type="ECO:0000259" key="1">
    <source>
        <dbReference type="SMART" id="SM00909"/>
    </source>
</evidence>
<name>A0ABT4D8R5_9CLOT</name>
<proteinExistence type="predicted"/>
<dbReference type="PROSITE" id="PS51257">
    <property type="entry name" value="PROKAR_LIPOPROTEIN"/>
    <property type="match status" value="1"/>
</dbReference>
<dbReference type="EMBL" id="JAPQFJ010000007">
    <property type="protein sequence ID" value="MCY6958670.1"/>
    <property type="molecule type" value="Genomic_DNA"/>
</dbReference>
<gene>
    <name evidence="2" type="ORF">OW729_08640</name>
</gene>
<dbReference type="Pfam" id="PF10646">
    <property type="entry name" value="Germane"/>
    <property type="match status" value="1"/>
</dbReference>
<dbReference type="InterPro" id="IPR019606">
    <property type="entry name" value="GerMN"/>
</dbReference>
<keyword evidence="3" id="KW-1185">Reference proteome</keyword>
<evidence type="ECO:0000313" key="3">
    <source>
        <dbReference type="Proteomes" id="UP001144612"/>
    </source>
</evidence>
<protein>
    <submittedName>
        <fullName evidence="2">GerMN domain-containing protein</fullName>
    </submittedName>
</protein>
<sequence>MKKLILLITIPLVLCSCGQKSVKNENNTSNKTEQVQSDGNTKQVVKEEVKEEIQGKASDYYPFTKNTEYKYEGTGSEYASKDIYPDFIEDNKMQLRIITSGTTSVNIIEKTENEVSLVYSKGEVYHRENCIQKEFKGNKDILIKSPIKVGNIWTTSSGDKRSITAINKDIETKIGKLKALEIKTEGKNGTTLDYYVKDIGHVKSIYEDKQNKGLKVITEIKEINKDKAITEEIKFNYIKSTDTDFIRKTQYINVNFKTNEDIRKVFEKNLKNPPVKGLIPCFTKNVKINEMGIKNEGKISYIDLSQDFIKDMNAGASLEGDILNCVAYTIGNYYNTSEVLLTVNNKPYESGHIIFKNGETIKLK</sequence>
<reference evidence="2" key="1">
    <citation type="submission" date="2022-12" db="EMBL/GenBank/DDBJ databases">
        <title>Clostridium sp. nov., isolated from industrial wastewater.</title>
        <authorList>
            <person name="Jiayan W."/>
        </authorList>
    </citation>
    <scope>NUCLEOTIDE SEQUENCE</scope>
    <source>
        <strain evidence="2">ZC22-4</strain>
    </source>
</reference>
<dbReference type="SMART" id="SM00909">
    <property type="entry name" value="Germane"/>
    <property type="match status" value="1"/>
</dbReference>
<evidence type="ECO:0000313" key="2">
    <source>
        <dbReference type="EMBL" id="MCY6958670.1"/>
    </source>
</evidence>
<dbReference type="RefSeq" id="WP_268061087.1">
    <property type="nucleotide sequence ID" value="NZ_JAPQFJ010000007.1"/>
</dbReference>
<dbReference type="Proteomes" id="UP001144612">
    <property type="component" value="Unassembled WGS sequence"/>
</dbReference>